<dbReference type="SUPFAM" id="SSF52540">
    <property type="entry name" value="P-loop containing nucleoside triphosphate hydrolases"/>
    <property type="match status" value="1"/>
</dbReference>
<evidence type="ECO:0000313" key="3">
    <source>
        <dbReference type="EMBL" id="ATX75666.1"/>
    </source>
</evidence>
<keyword evidence="4" id="KW-1185">Reference proteome</keyword>
<sequence length="470" mass="51456">MYHLQHDPFGALVDAMVFSGAGGRYETAETIRHLLTYSHQDSLVLGQAGTGKRMLAQQVLKMLEEHWRVAWIDGSETDSLVDLLREIVGQLGLGLRLDADADELLQRIIEITAARTHNDESFLIVIQFADRLPVDILAKLKLLRGTGEALESRVRQLWLCNSLDDFVAPLDEDDWYAHPLERFNDTAAEQYIKDRLIGAGNVSGVPIGVKDIHRLNQMAGGLPDRLNELARDYLISTTFKTGEKGRSFPFTHVMAGLAAVVLVVIAYVYNESVGEREVVTIVPVAVQPMSAVEKKLAEAVASVEAKQQNLVAKEEPVALLETPIALADTTILAPVAPEAPQAAKIVELPKAVVPSAEPQSVKVPVSVTKVAAAPAKARLLTNGAPEAFTQQLIGVRDRTMLEQLLPQFAALESVDIVESVHKGKAWFILIHGQFDTKEAALQATAGLPAIFKDQTPWIRTFKSIRTEAVR</sequence>
<dbReference type="GO" id="GO:0042834">
    <property type="term" value="F:peptidoglycan binding"/>
    <property type="evidence" value="ECO:0007669"/>
    <property type="project" value="InterPro"/>
</dbReference>
<dbReference type="KEGG" id="rfo:REIFOR_00496"/>
<dbReference type="Gene3D" id="3.30.70.1070">
    <property type="entry name" value="Sporulation related repeat"/>
    <property type="match status" value="1"/>
</dbReference>
<name>A0A2K8KRY0_9GAMM</name>
<dbReference type="InterPro" id="IPR027417">
    <property type="entry name" value="P-loop_NTPase"/>
</dbReference>
<dbReference type="Gene3D" id="3.40.50.300">
    <property type="entry name" value="P-loop containing nucleotide triphosphate hydrolases"/>
    <property type="match status" value="1"/>
</dbReference>
<dbReference type="PANTHER" id="PTHR35894:SF1">
    <property type="entry name" value="PHOSPHORIBULOKINASE _ URIDINE KINASE FAMILY"/>
    <property type="match status" value="1"/>
</dbReference>
<feature type="transmembrane region" description="Helical" evidence="1">
    <location>
        <begin position="250"/>
        <end position="269"/>
    </location>
</feature>
<feature type="domain" description="SPOR" evidence="2">
    <location>
        <begin position="382"/>
        <end position="460"/>
    </location>
</feature>
<keyword evidence="1" id="KW-0812">Transmembrane</keyword>
<dbReference type="Proteomes" id="UP000229757">
    <property type="component" value="Chromosome"/>
</dbReference>
<evidence type="ECO:0000259" key="2">
    <source>
        <dbReference type="PROSITE" id="PS51724"/>
    </source>
</evidence>
<accession>A0A2K8KRY0</accession>
<organism evidence="3 4">
    <name type="scientific">Reinekea forsetii</name>
    <dbReference type="NCBI Taxonomy" id="1336806"/>
    <lineage>
        <taxon>Bacteria</taxon>
        <taxon>Pseudomonadati</taxon>
        <taxon>Pseudomonadota</taxon>
        <taxon>Gammaproteobacteria</taxon>
        <taxon>Oceanospirillales</taxon>
        <taxon>Saccharospirillaceae</taxon>
        <taxon>Reinekea</taxon>
    </lineage>
</organism>
<dbReference type="GO" id="GO:0016887">
    <property type="term" value="F:ATP hydrolysis activity"/>
    <property type="evidence" value="ECO:0007669"/>
    <property type="project" value="InterPro"/>
</dbReference>
<proteinExistence type="predicted"/>
<reference evidence="3 4" key="1">
    <citation type="journal article" date="2017" name="Environ. Microbiol.">
        <title>Genomic and physiological analyses of 'Reinekea forsetii' reveal a versatile opportunistic lifestyle during spring algae blooms.</title>
        <authorList>
            <person name="Avci B."/>
            <person name="Hahnke R.L."/>
            <person name="Chafee M."/>
            <person name="Fischer T."/>
            <person name="Gruber-Vodicka H."/>
            <person name="Tegetmeyer H.E."/>
            <person name="Harder J."/>
            <person name="Fuchs B.M."/>
            <person name="Amann R.I."/>
            <person name="Teeling H."/>
        </authorList>
    </citation>
    <scope>NUCLEOTIDE SEQUENCE [LARGE SCALE GENOMIC DNA]</scope>
    <source>
        <strain evidence="3 4">Hel1_31_D35</strain>
    </source>
</reference>
<protein>
    <submittedName>
        <fullName evidence="3">ATPase, AAA family</fullName>
    </submittedName>
</protein>
<dbReference type="Pfam" id="PF13401">
    <property type="entry name" value="AAA_22"/>
    <property type="match status" value="1"/>
</dbReference>
<dbReference type="InterPro" id="IPR052026">
    <property type="entry name" value="ExeA_AAA_ATPase_DNA-bind"/>
</dbReference>
<keyword evidence="1" id="KW-1133">Transmembrane helix</keyword>
<evidence type="ECO:0000313" key="4">
    <source>
        <dbReference type="Proteomes" id="UP000229757"/>
    </source>
</evidence>
<gene>
    <name evidence="3" type="ORF">REIFOR_00496</name>
</gene>
<evidence type="ECO:0000256" key="1">
    <source>
        <dbReference type="SAM" id="Phobius"/>
    </source>
</evidence>
<dbReference type="PANTHER" id="PTHR35894">
    <property type="entry name" value="GENERAL SECRETION PATHWAY PROTEIN A-RELATED"/>
    <property type="match status" value="1"/>
</dbReference>
<dbReference type="PROSITE" id="PS51724">
    <property type="entry name" value="SPOR"/>
    <property type="match status" value="1"/>
</dbReference>
<dbReference type="InterPro" id="IPR036680">
    <property type="entry name" value="SPOR-like_sf"/>
</dbReference>
<dbReference type="InterPro" id="IPR049945">
    <property type="entry name" value="AAA_22"/>
</dbReference>
<dbReference type="EMBL" id="CP011797">
    <property type="protein sequence ID" value="ATX75666.1"/>
    <property type="molecule type" value="Genomic_DNA"/>
</dbReference>
<dbReference type="AlphaFoldDB" id="A0A2K8KRY0"/>
<dbReference type="InterPro" id="IPR007730">
    <property type="entry name" value="SPOR-like_dom"/>
</dbReference>
<keyword evidence="1" id="KW-0472">Membrane</keyword>